<comment type="caution">
    <text evidence="1">The sequence shown here is derived from an EMBL/GenBank/DDBJ whole genome shotgun (WGS) entry which is preliminary data.</text>
</comment>
<evidence type="ECO:0000313" key="2">
    <source>
        <dbReference type="Proteomes" id="UP000193218"/>
    </source>
</evidence>
<dbReference type="RefSeq" id="XP_021871005.1">
    <property type="nucleotide sequence ID" value="XM_022019128.1"/>
</dbReference>
<dbReference type="STRING" id="4999.A0A1Y1UHG7"/>
<dbReference type="EMBL" id="NBSH01000007">
    <property type="protein sequence ID" value="ORX36936.1"/>
    <property type="molecule type" value="Genomic_DNA"/>
</dbReference>
<dbReference type="OrthoDB" id="444432at2759"/>
<dbReference type="AlphaFoldDB" id="A0A1Y1UHG7"/>
<organism evidence="1 2">
    <name type="scientific">Kockovaella imperatae</name>
    <dbReference type="NCBI Taxonomy" id="4999"/>
    <lineage>
        <taxon>Eukaryota</taxon>
        <taxon>Fungi</taxon>
        <taxon>Dikarya</taxon>
        <taxon>Basidiomycota</taxon>
        <taxon>Agaricomycotina</taxon>
        <taxon>Tremellomycetes</taxon>
        <taxon>Tremellales</taxon>
        <taxon>Cuniculitremaceae</taxon>
        <taxon>Kockovaella</taxon>
    </lineage>
</organism>
<dbReference type="InterPro" id="IPR024747">
    <property type="entry name" value="Pyridox_Oxase-rel"/>
</dbReference>
<gene>
    <name evidence="1" type="ORF">BD324DRAFT_681684</name>
</gene>
<dbReference type="PANTHER" id="PTHR34071">
    <property type="entry name" value="5-NITROIMIDAZOLE ANTIBIOTICS RESISTANCE PROTEIN, NIMA-FAMILY-RELATED PROTEIN-RELATED"/>
    <property type="match status" value="1"/>
</dbReference>
<dbReference type="SUPFAM" id="SSF50475">
    <property type="entry name" value="FMN-binding split barrel"/>
    <property type="match status" value="1"/>
</dbReference>
<dbReference type="GeneID" id="33560937"/>
<dbReference type="Proteomes" id="UP000193218">
    <property type="component" value="Unassembled WGS sequence"/>
</dbReference>
<sequence>MADTNGSPGPQTQIRLYRQRASYEVTAAREIFRSSPVAHVAFVHPGDDESRHEGKTKRAETVMNLPLITVIVPEDDEDESGDFNGWNVYFHTHRNSGLVEAVERGSTSFTATTTIIDGLVLSPTAHDHSLNYRSATLHLSSPSLVTDHEEKRHSLGVVTDTVAGYTRTDIVGQPMDPAVERTTVIRCKIVSVSCKQRCGGWDSGKEPAIDGDEGNGHGWKGGIPCWTQWGDLAGYGRDGEELKTLFAERSRRGQELAVGSLYANENSKLEGLGKRLKR</sequence>
<name>A0A1Y1UHG7_9TREE</name>
<accession>A0A1Y1UHG7</accession>
<protein>
    <submittedName>
        <fullName evidence="1">Uncharacterized protein</fullName>
    </submittedName>
</protein>
<dbReference type="InterPro" id="IPR012349">
    <property type="entry name" value="Split_barrel_FMN-bd"/>
</dbReference>
<reference evidence="1 2" key="1">
    <citation type="submission" date="2017-03" db="EMBL/GenBank/DDBJ databases">
        <title>Widespread Adenine N6-methylation of Active Genes in Fungi.</title>
        <authorList>
            <consortium name="DOE Joint Genome Institute"/>
            <person name="Mondo S.J."/>
            <person name="Dannebaum R.O."/>
            <person name="Kuo R.C."/>
            <person name="Louie K.B."/>
            <person name="Bewick A.J."/>
            <person name="Labutti K."/>
            <person name="Haridas S."/>
            <person name="Kuo A."/>
            <person name="Salamov A."/>
            <person name="Ahrendt S.R."/>
            <person name="Lau R."/>
            <person name="Bowen B.P."/>
            <person name="Lipzen A."/>
            <person name="Sullivan W."/>
            <person name="Andreopoulos W.B."/>
            <person name="Clum A."/>
            <person name="Lindquist E."/>
            <person name="Daum C."/>
            <person name="Northen T.R."/>
            <person name="Ramamoorthy G."/>
            <person name="Schmitz R.J."/>
            <person name="Gryganskyi A."/>
            <person name="Culley D."/>
            <person name="Magnuson J."/>
            <person name="James T.Y."/>
            <person name="O'Malley M.A."/>
            <person name="Stajich J.E."/>
            <person name="Spatafora J.W."/>
            <person name="Visel A."/>
            <person name="Grigoriev I.V."/>
        </authorList>
    </citation>
    <scope>NUCLEOTIDE SEQUENCE [LARGE SCALE GENOMIC DNA]</scope>
    <source>
        <strain evidence="1 2">NRRL Y-17943</strain>
    </source>
</reference>
<dbReference type="InParanoid" id="A0A1Y1UHG7"/>
<dbReference type="Gene3D" id="2.30.110.10">
    <property type="entry name" value="Electron Transport, Fmn-binding Protein, Chain A"/>
    <property type="match status" value="1"/>
</dbReference>
<dbReference type="Pfam" id="PF12900">
    <property type="entry name" value="Pyridox_ox_2"/>
    <property type="match status" value="1"/>
</dbReference>
<keyword evidence="2" id="KW-1185">Reference proteome</keyword>
<proteinExistence type="predicted"/>
<dbReference type="PANTHER" id="PTHR34071:SF2">
    <property type="entry name" value="FLAVIN-NUCLEOTIDE-BINDING PROTEIN"/>
    <property type="match status" value="1"/>
</dbReference>
<evidence type="ECO:0000313" key="1">
    <source>
        <dbReference type="EMBL" id="ORX36936.1"/>
    </source>
</evidence>